<feature type="region of interest" description="Disordered" evidence="1">
    <location>
        <begin position="101"/>
        <end position="126"/>
    </location>
</feature>
<evidence type="ECO:0000313" key="2">
    <source>
        <dbReference type="EMBL" id="KNC98008.1"/>
    </source>
</evidence>
<organism evidence="2 3">
    <name type="scientific">Spizellomyces punctatus (strain DAOM BR117)</name>
    <dbReference type="NCBI Taxonomy" id="645134"/>
    <lineage>
        <taxon>Eukaryota</taxon>
        <taxon>Fungi</taxon>
        <taxon>Fungi incertae sedis</taxon>
        <taxon>Chytridiomycota</taxon>
        <taxon>Chytridiomycota incertae sedis</taxon>
        <taxon>Chytridiomycetes</taxon>
        <taxon>Spizellomycetales</taxon>
        <taxon>Spizellomycetaceae</taxon>
        <taxon>Spizellomyces</taxon>
    </lineage>
</organism>
<dbReference type="VEuPathDB" id="FungiDB:SPPG_06427"/>
<evidence type="ECO:0000313" key="3">
    <source>
        <dbReference type="Proteomes" id="UP000053201"/>
    </source>
</evidence>
<gene>
    <name evidence="2" type="ORF">SPPG_06427</name>
</gene>
<dbReference type="InParanoid" id="A0A0L0HBA5"/>
<feature type="compositionally biased region" description="Low complexity" evidence="1">
    <location>
        <begin position="106"/>
        <end position="118"/>
    </location>
</feature>
<dbReference type="OrthoDB" id="2159049at2759"/>
<dbReference type="EMBL" id="KQ257461">
    <property type="protein sequence ID" value="KNC98008.1"/>
    <property type="molecule type" value="Genomic_DNA"/>
</dbReference>
<dbReference type="RefSeq" id="XP_016606048.1">
    <property type="nucleotide sequence ID" value="XM_016754633.1"/>
</dbReference>
<keyword evidence="3" id="KW-1185">Reference proteome</keyword>
<dbReference type="Proteomes" id="UP000053201">
    <property type="component" value="Unassembled WGS sequence"/>
</dbReference>
<accession>A0A0L0HBA5</accession>
<sequence>MSNVPTVEEYINANPAGTWDEYRALLKQAQEDLSTMPKKIRPRIEGRIKTHLARRMDFDKIKSSLLDRALGAHVDIAHTQLDVAHTNRVIVDTVTGKSRLIREDSPSSSDYGSDYAPSCSTTQETDVDSDDRVALFNHEQHVMAQLLKLGRTLLPSGVLLEAVMASNAIRVENESPAHSFIFDLEEMSALRRRDPAAFAKEDLVFVRGLWNERPSSKYTKFFYCDPEQRYEVFTTPGLRKCADFLSRLEKMSSQGNTLEEVLDFMFRVGGENVSPYRELYSVILQFCLHWTKEVCPMTREADYMRLWNRLFYDLAPRGLFTSTPEESVHASKTRKLMHAGEDRKWVRGRKADMLWVTLDGTALVWMEAKKGSWTEDPGEAEGATLKATKGSKDAMDAIQRKKGTALETWACVNLGEEWTLRCSYRLPSGVVVTGNVGEWCLSMGFSSFARLLEMCRIVLIWGLALDDSRREIMQKASLSRYPRDEEVNMADTFPTPEKPKPKARTQKPEDTTEDTEDTREEASPTRKKSRR</sequence>
<reference evidence="2 3" key="1">
    <citation type="submission" date="2009-08" db="EMBL/GenBank/DDBJ databases">
        <title>The Genome Sequence of Spizellomyces punctatus strain DAOM BR117.</title>
        <authorList>
            <consortium name="The Broad Institute Genome Sequencing Platform"/>
            <person name="Russ C."/>
            <person name="Cuomo C."/>
            <person name="Shea T."/>
            <person name="Young S.K."/>
            <person name="Zeng Q."/>
            <person name="Koehrsen M."/>
            <person name="Haas B."/>
            <person name="Borodovsky M."/>
            <person name="Guigo R."/>
            <person name="Alvarado L."/>
            <person name="Berlin A."/>
            <person name="Bochicchio J."/>
            <person name="Borenstein D."/>
            <person name="Chapman S."/>
            <person name="Chen Z."/>
            <person name="Engels R."/>
            <person name="Freedman E."/>
            <person name="Gellesch M."/>
            <person name="Goldberg J."/>
            <person name="Griggs A."/>
            <person name="Gujja S."/>
            <person name="Heiman D."/>
            <person name="Hepburn T."/>
            <person name="Howarth C."/>
            <person name="Jen D."/>
            <person name="Larson L."/>
            <person name="Lewis B."/>
            <person name="Mehta T."/>
            <person name="Park D."/>
            <person name="Pearson M."/>
            <person name="Roberts A."/>
            <person name="Saif S."/>
            <person name="Shenoy N."/>
            <person name="Sisk P."/>
            <person name="Stolte C."/>
            <person name="Sykes S."/>
            <person name="Thomson T."/>
            <person name="Walk T."/>
            <person name="White J."/>
            <person name="Yandava C."/>
            <person name="Burger G."/>
            <person name="Gray M.W."/>
            <person name="Holland P.W.H."/>
            <person name="King N."/>
            <person name="Lang F.B.F."/>
            <person name="Roger A.J."/>
            <person name="Ruiz-Trillo I."/>
            <person name="Lander E."/>
            <person name="Nusbaum C."/>
        </authorList>
    </citation>
    <scope>NUCLEOTIDE SEQUENCE [LARGE SCALE GENOMIC DNA]</scope>
    <source>
        <strain evidence="2 3">DAOM BR117</strain>
    </source>
</reference>
<dbReference type="AlphaFoldDB" id="A0A0L0HBA5"/>
<proteinExistence type="predicted"/>
<protein>
    <submittedName>
        <fullName evidence="2">Uncharacterized protein</fullName>
    </submittedName>
</protein>
<feature type="region of interest" description="Disordered" evidence="1">
    <location>
        <begin position="483"/>
        <end position="531"/>
    </location>
</feature>
<evidence type="ECO:0000256" key="1">
    <source>
        <dbReference type="SAM" id="MobiDB-lite"/>
    </source>
</evidence>
<dbReference type="GeneID" id="27689729"/>
<name>A0A0L0HBA5_SPIPD</name>